<dbReference type="EMBL" id="VUNE01000001">
    <property type="protein sequence ID" value="MST62016.1"/>
    <property type="molecule type" value="Genomic_DNA"/>
</dbReference>
<protein>
    <recommendedName>
        <fullName evidence="2">Segregation and condensation protein A</fullName>
    </recommendedName>
</protein>
<dbReference type="AlphaFoldDB" id="A0A6N7XBF8"/>
<evidence type="ECO:0000313" key="3">
    <source>
        <dbReference type="EMBL" id="MST62016.1"/>
    </source>
</evidence>
<keyword evidence="1" id="KW-0159">Chromosome partition</keyword>
<dbReference type="InterPro" id="IPR003768">
    <property type="entry name" value="ScpA"/>
</dbReference>
<dbReference type="InterPro" id="IPR023093">
    <property type="entry name" value="ScpA-like_C"/>
</dbReference>
<keyword evidence="4" id="KW-1185">Reference proteome</keyword>
<dbReference type="PANTHER" id="PTHR33969:SF2">
    <property type="entry name" value="SEGREGATION AND CONDENSATION PROTEIN A"/>
    <property type="match status" value="1"/>
</dbReference>
<evidence type="ECO:0000256" key="1">
    <source>
        <dbReference type="ARBA" id="ARBA00022829"/>
    </source>
</evidence>
<organism evidence="3 4">
    <name type="scientific">Peptostreptococcus porci</name>
    <dbReference type="NCBI Taxonomy" id="2652282"/>
    <lineage>
        <taxon>Bacteria</taxon>
        <taxon>Bacillati</taxon>
        <taxon>Bacillota</taxon>
        <taxon>Clostridia</taxon>
        <taxon>Peptostreptococcales</taxon>
        <taxon>Peptostreptococcaceae</taxon>
        <taxon>Peptostreptococcus</taxon>
    </lineage>
</organism>
<dbReference type="Proteomes" id="UP000440713">
    <property type="component" value="Unassembled WGS sequence"/>
</dbReference>
<gene>
    <name evidence="3" type="ORF">FYJ71_03380</name>
</gene>
<name>A0A6N7XBF8_9FIRM</name>
<dbReference type="Pfam" id="PF02616">
    <property type="entry name" value="SMC_ScpA"/>
    <property type="match status" value="1"/>
</dbReference>
<accession>A0A6N7XBF8</accession>
<evidence type="ECO:0000256" key="2">
    <source>
        <dbReference type="ARBA" id="ARBA00044777"/>
    </source>
</evidence>
<dbReference type="Gene3D" id="1.10.10.580">
    <property type="entry name" value="Structural maintenance of chromosome 1. Chain E"/>
    <property type="match status" value="1"/>
</dbReference>
<proteinExistence type="predicted"/>
<reference evidence="3 4" key="1">
    <citation type="submission" date="2019-08" db="EMBL/GenBank/DDBJ databases">
        <title>In-depth cultivation of the pig gut microbiome towards novel bacterial diversity and tailored functional studies.</title>
        <authorList>
            <person name="Wylensek D."/>
            <person name="Hitch T.C.A."/>
            <person name="Clavel T."/>
        </authorList>
    </citation>
    <scope>NUCLEOTIDE SEQUENCE [LARGE SCALE GENOMIC DNA]</scope>
    <source>
        <strain evidence="3 4">WCA-SAB-591-4A-A</strain>
    </source>
</reference>
<comment type="caution">
    <text evidence="3">The sequence shown here is derived from an EMBL/GenBank/DDBJ whole genome shotgun (WGS) entry which is preliminary data.</text>
</comment>
<dbReference type="Gene3D" id="6.10.250.2410">
    <property type="match status" value="1"/>
</dbReference>
<dbReference type="GO" id="GO:0007059">
    <property type="term" value="P:chromosome segregation"/>
    <property type="evidence" value="ECO:0007669"/>
    <property type="project" value="UniProtKB-KW"/>
</dbReference>
<dbReference type="PANTHER" id="PTHR33969">
    <property type="entry name" value="SEGREGATION AND CONDENSATION PROTEIN A"/>
    <property type="match status" value="1"/>
</dbReference>
<dbReference type="RefSeq" id="WP_154537378.1">
    <property type="nucleotide sequence ID" value="NZ_VUNE01000001.1"/>
</dbReference>
<sequence>MDYNIQTQKYEGPLDLLLDLITRKKINISEISIIEITEQYLSYVDEMEAVDLELASDFISMASKLLEIKSRYILYVKNSNPEESDPREELFRQLEEYQKYKQITELLIDGIDEYDKRYYRKIELELEDDDVSSDLTNITIELIEELLPKIFPKEKKKENTSNNEKLETIVKKPIIHVEEKIQSIRKYLESENGVYFDKILLSCDKDEKIANFLAILELIKMKEIVIVQDKFLDKILIKKN</sequence>
<evidence type="ECO:0000313" key="4">
    <source>
        <dbReference type="Proteomes" id="UP000440713"/>
    </source>
</evidence>